<dbReference type="Gene3D" id="1.20.120.1630">
    <property type="match status" value="1"/>
</dbReference>
<feature type="domain" description="3-oxo-5-alpha-steroid 4-dehydrogenase C-terminal" evidence="10">
    <location>
        <begin position="163"/>
        <end position="306"/>
    </location>
</feature>
<dbReference type="GO" id="GO:0016020">
    <property type="term" value="C:membrane"/>
    <property type="evidence" value="ECO:0007669"/>
    <property type="project" value="UniProtKB-SubCell"/>
</dbReference>
<evidence type="ECO:0000313" key="11">
    <source>
        <dbReference type="EMBL" id="OAF54800.1"/>
    </source>
</evidence>
<accession>A0A176ZZP4</accession>
<dbReference type="VEuPathDB" id="FungiDB:GMDG_05558"/>
<dbReference type="EMBL" id="KV441415">
    <property type="protein sequence ID" value="OAF54800.1"/>
    <property type="molecule type" value="Genomic_DNA"/>
</dbReference>
<evidence type="ECO:0000256" key="6">
    <source>
        <dbReference type="ARBA" id="ARBA00023002"/>
    </source>
</evidence>
<dbReference type="GeneID" id="36291911"/>
<evidence type="ECO:0000256" key="8">
    <source>
        <dbReference type="ARBA" id="ARBA00023136"/>
    </source>
</evidence>
<dbReference type="Proteomes" id="UP000077154">
    <property type="component" value="Unassembled WGS sequence"/>
</dbReference>
<dbReference type="RefSeq" id="XP_024320103.1">
    <property type="nucleotide sequence ID" value="XM_024472414.1"/>
</dbReference>
<protein>
    <submittedName>
        <fullName evidence="11">3-oxo-5a-steroid 4-dehydrogenase</fullName>
    </submittedName>
</protein>
<evidence type="ECO:0000256" key="5">
    <source>
        <dbReference type="ARBA" id="ARBA00022989"/>
    </source>
</evidence>
<dbReference type="AlphaFoldDB" id="A0A176ZZP4"/>
<evidence type="ECO:0000256" key="9">
    <source>
        <dbReference type="SAM" id="Phobius"/>
    </source>
</evidence>
<dbReference type="GO" id="GO:0042761">
    <property type="term" value="P:very long-chain fatty acid biosynthetic process"/>
    <property type="evidence" value="ECO:0007669"/>
    <property type="project" value="TreeGrafter"/>
</dbReference>
<evidence type="ECO:0000256" key="3">
    <source>
        <dbReference type="ARBA" id="ARBA00022516"/>
    </source>
</evidence>
<feature type="transmembrane region" description="Helical" evidence="9">
    <location>
        <begin position="168"/>
        <end position="188"/>
    </location>
</feature>
<dbReference type="PANTHER" id="PTHR10556">
    <property type="entry name" value="3-OXO-5-ALPHA-STEROID 4-DEHYDROGENASE"/>
    <property type="match status" value="1"/>
</dbReference>
<evidence type="ECO:0000256" key="2">
    <source>
        <dbReference type="ARBA" id="ARBA00007742"/>
    </source>
</evidence>
<feature type="transmembrane region" description="Helical" evidence="9">
    <location>
        <begin position="263"/>
        <end position="285"/>
    </location>
</feature>
<dbReference type="InterPro" id="IPR039357">
    <property type="entry name" value="SRD5A/TECR"/>
</dbReference>
<evidence type="ECO:0000259" key="10">
    <source>
        <dbReference type="Pfam" id="PF02544"/>
    </source>
</evidence>
<keyword evidence="7" id="KW-0443">Lipid metabolism</keyword>
<evidence type="ECO:0000256" key="1">
    <source>
        <dbReference type="ARBA" id="ARBA00004141"/>
    </source>
</evidence>
<gene>
    <name evidence="11" type="primary">TSC13</name>
    <name evidence="11" type="ORF">VC83_08873</name>
</gene>
<sequence>MASSMTLRVTTPAGKKPIRKLPSNIEIGAGTTVEEAKRIIARHTGMRDYHRIAIVDTTTKSIIKDRLSILAQNPGVQATGDIAVKDLGPQVSWRTVYVVEYAGPIFLSLLLAYPLRAYIYPSALFGPPTPFSTIQTISLALIVLHFIKRELETVFLHRFSAATMPASYILRNLAYYWLSMLNIAYWVFAPNAAAASPLKEGRDTYILAAGLAVYLFGELANFNTHVILANLRPKGTTKRGIPKGFGFGIVACPNYLFELVSWIGVLLVTRSFATGGFCVVAWLWMQRWAVGREKRYRKEFGAAYKPHLYPMTPGWALSIRKAKE</sequence>
<comment type="similarity">
    <text evidence="2">Belongs to the steroid 5-alpha reductase family.</text>
</comment>
<feature type="transmembrane region" description="Helical" evidence="9">
    <location>
        <begin position="208"/>
        <end position="228"/>
    </location>
</feature>
<feature type="transmembrane region" description="Helical" evidence="9">
    <location>
        <begin position="95"/>
        <end position="115"/>
    </location>
</feature>
<dbReference type="eggNOG" id="KOG1639">
    <property type="taxonomic scope" value="Eukaryota"/>
</dbReference>
<keyword evidence="4 9" id="KW-0812">Transmembrane</keyword>
<keyword evidence="3" id="KW-0444">Lipid biosynthesis</keyword>
<dbReference type="PANTHER" id="PTHR10556:SF28">
    <property type="entry name" value="VERY-LONG-CHAIN ENOYL-COA REDUCTASE"/>
    <property type="match status" value="1"/>
</dbReference>
<keyword evidence="5 9" id="KW-1133">Transmembrane helix</keyword>
<feature type="transmembrane region" description="Helical" evidence="9">
    <location>
        <begin position="240"/>
        <end position="257"/>
    </location>
</feature>
<reference evidence="11" key="1">
    <citation type="submission" date="2016-03" db="EMBL/GenBank/DDBJ databases">
        <title>Updated assembly of Pseudogymnoascus destructans, the fungus causing white-nose syndrome of bats.</title>
        <authorList>
            <person name="Palmer J.M."/>
            <person name="Drees K.P."/>
            <person name="Foster J.T."/>
            <person name="Lindner D.L."/>
        </authorList>
    </citation>
    <scope>NUCLEOTIDE SEQUENCE [LARGE SCALE GENOMIC DNA]</scope>
    <source>
        <strain evidence="11">20631-21</strain>
    </source>
</reference>
<evidence type="ECO:0000256" key="4">
    <source>
        <dbReference type="ARBA" id="ARBA00022692"/>
    </source>
</evidence>
<name>A0A176ZZP4_9PEZI</name>
<keyword evidence="8 9" id="KW-0472">Membrane</keyword>
<dbReference type="InterPro" id="IPR001104">
    <property type="entry name" value="3-oxo-5_a-steroid_4-DH_C"/>
</dbReference>
<keyword evidence="6" id="KW-0560">Oxidoreductase</keyword>
<feature type="transmembrane region" description="Helical" evidence="9">
    <location>
        <begin position="127"/>
        <end position="147"/>
    </location>
</feature>
<dbReference type="Pfam" id="PF02544">
    <property type="entry name" value="Steroid_dh"/>
    <property type="match status" value="1"/>
</dbReference>
<organism evidence="11">
    <name type="scientific">Pseudogymnoascus destructans</name>
    <dbReference type="NCBI Taxonomy" id="655981"/>
    <lineage>
        <taxon>Eukaryota</taxon>
        <taxon>Fungi</taxon>
        <taxon>Dikarya</taxon>
        <taxon>Ascomycota</taxon>
        <taxon>Pezizomycotina</taxon>
        <taxon>Leotiomycetes</taxon>
        <taxon>Thelebolales</taxon>
        <taxon>Thelebolaceae</taxon>
        <taxon>Pseudogymnoascus</taxon>
    </lineage>
</organism>
<dbReference type="PROSITE" id="PS50244">
    <property type="entry name" value="S5A_REDUCTASE"/>
    <property type="match status" value="1"/>
</dbReference>
<proteinExistence type="inferred from homology"/>
<comment type="subcellular location">
    <subcellularLocation>
        <location evidence="1">Membrane</location>
        <topology evidence="1">Multi-pass membrane protein</topology>
    </subcellularLocation>
</comment>
<dbReference type="OrthoDB" id="540503at2759"/>
<dbReference type="GO" id="GO:0016627">
    <property type="term" value="F:oxidoreductase activity, acting on the CH-CH group of donors"/>
    <property type="evidence" value="ECO:0007669"/>
    <property type="project" value="InterPro"/>
</dbReference>
<evidence type="ECO:0000256" key="7">
    <source>
        <dbReference type="ARBA" id="ARBA00023098"/>
    </source>
</evidence>